<sequence length="112" mass="13175">MLDKKAKVILRELIRSNNASYLVILKSFYPHGSCTNPCVKARDLGANYEIWADIYKLHERYRRFRYYMSDIKPQWKDVETIPYADNSVEVIQENINGERRKIMTKAPSGDIC</sequence>
<dbReference type="GeneID" id="18563852"/>
<organism evidence="1 2">
    <name type="scientific">Bacillus phage G</name>
    <dbReference type="NCBI Taxonomy" id="2884420"/>
    <lineage>
        <taxon>Viruses</taxon>
        <taxon>Duplodnaviria</taxon>
        <taxon>Heunggongvirae</taxon>
        <taxon>Uroviricota</taxon>
        <taxon>Caudoviricetes</taxon>
        <taxon>Donellivirus</taxon>
        <taxon>Donellivirus gee</taxon>
    </lineage>
</organism>
<proteinExistence type="predicted"/>
<evidence type="ECO:0000313" key="1">
    <source>
        <dbReference type="EMBL" id="AEO93887.1"/>
    </source>
</evidence>
<keyword evidence="2" id="KW-1185">Reference proteome</keyword>
<accession>G3MB24</accession>
<protein>
    <submittedName>
        <fullName evidence="1">Gp644</fullName>
    </submittedName>
</protein>
<gene>
    <name evidence="1" type="primary">644</name>
    <name evidence="1" type="ORF">G_644</name>
</gene>
<dbReference type="Proteomes" id="UP000009273">
    <property type="component" value="Segment"/>
</dbReference>
<reference evidence="1 2" key="1">
    <citation type="submission" date="2011-09" db="EMBL/GenBank/DDBJ databases">
        <authorList>
            <person name="Pope W.H."/>
            <person name="Pedulla M.L."/>
            <person name="Ford M.E."/>
            <person name="Peebles C.L."/>
            <person name="Hatfull G.H."/>
            <person name="Hendrix R.W."/>
        </authorList>
    </citation>
    <scope>NUCLEOTIDE SEQUENCE [LARGE SCALE GENOMIC DNA]</scope>
    <source>
        <strain evidence="1">G</strain>
    </source>
</reference>
<dbReference type="KEGG" id="vg:18563852"/>
<dbReference type="RefSeq" id="YP_009015936.1">
    <property type="nucleotide sequence ID" value="NC_023719.1"/>
</dbReference>
<dbReference type="EMBL" id="JN638751">
    <property type="protein sequence ID" value="AEO93887.1"/>
    <property type="molecule type" value="Genomic_DNA"/>
</dbReference>
<name>G3MB24_9CAUD</name>
<evidence type="ECO:0000313" key="2">
    <source>
        <dbReference type="Proteomes" id="UP000009273"/>
    </source>
</evidence>